<accession>A0A8S5PIW0</accession>
<name>A0A8S5PIW0_9CAUD</name>
<reference evidence="1" key="1">
    <citation type="journal article" date="2021" name="Proc. Natl. Acad. Sci. U.S.A.">
        <title>A Catalog of Tens of Thousands of Viruses from Human Metagenomes Reveals Hidden Associations with Chronic Diseases.</title>
        <authorList>
            <person name="Tisza M.J."/>
            <person name="Buck C.B."/>
        </authorList>
    </citation>
    <scope>NUCLEOTIDE SEQUENCE</scope>
    <source>
        <strain evidence="1">CtXBp18</strain>
    </source>
</reference>
<organism evidence="1">
    <name type="scientific">Siphoviridae sp. ctXBp18</name>
    <dbReference type="NCBI Taxonomy" id="2825541"/>
    <lineage>
        <taxon>Viruses</taxon>
        <taxon>Duplodnaviria</taxon>
        <taxon>Heunggongvirae</taxon>
        <taxon>Uroviricota</taxon>
        <taxon>Caudoviricetes</taxon>
    </lineage>
</organism>
<proteinExistence type="predicted"/>
<sequence>MEYTENLTLALVGDDDLFDEAYLNANFEKIDAAYAELSQRSGGGSGKPALASAVAEGVVGAVGTAEMVYGMDIDLMGASWEQGSIYDNGNNFNSSTRIRMPDYLDISNASDIFYSGFTVTASADKKLQYTFVFFDVEKKNLNTSTNKDWLDVGALTTCGTASAPSYVRVVLRHADNSNMTPDVLTSARLKILA</sequence>
<dbReference type="EMBL" id="BK015442">
    <property type="protein sequence ID" value="DAE06842.1"/>
    <property type="molecule type" value="Genomic_DNA"/>
</dbReference>
<evidence type="ECO:0000313" key="1">
    <source>
        <dbReference type="EMBL" id="DAE06842.1"/>
    </source>
</evidence>
<protein>
    <submittedName>
        <fullName evidence="1">Uncharacterized protein</fullName>
    </submittedName>
</protein>